<dbReference type="PANTHER" id="PTHR30328">
    <property type="entry name" value="TRANSCRIPTIONAL REPRESSOR"/>
    <property type="match status" value="1"/>
</dbReference>
<dbReference type="Proteomes" id="UP001310248">
    <property type="component" value="Unassembled WGS sequence"/>
</dbReference>
<name>A0ABU7G961_9ALTE</name>
<evidence type="ECO:0000256" key="2">
    <source>
        <dbReference type="PROSITE-ProRule" id="PRU00335"/>
    </source>
</evidence>
<evidence type="ECO:0000313" key="5">
    <source>
        <dbReference type="Proteomes" id="UP001310248"/>
    </source>
</evidence>
<feature type="DNA-binding region" description="H-T-H motif" evidence="2">
    <location>
        <begin position="37"/>
        <end position="56"/>
    </location>
</feature>
<proteinExistence type="predicted"/>
<dbReference type="InterPro" id="IPR013573">
    <property type="entry name" value="Tscrpt_reg_YcdC_C"/>
</dbReference>
<dbReference type="PANTHER" id="PTHR30328:SF54">
    <property type="entry name" value="HTH-TYPE TRANSCRIPTIONAL REPRESSOR SCO4008"/>
    <property type="match status" value="1"/>
</dbReference>
<accession>A0ABU7G961</accession>
<dbReference type="PRINTS" id="PR00455">
    <property type="entry name" value="HTHTETR"/>
</dbReference>
<keyword evidence="5" id="KW-1185">Reference proteome</keyword>
<dbReference type="InterPro" id="IPR009057">
    <property type="entry name" value="Homeodomain-like_sf"/>
</dbReference>
<evidence type="ECO:0000259" key="3">
    <source>
        <dbReference type="PROSITE" id="PS50977"/>
    </source>
</evidence>
<dbReference type="SUPFAM" id="SSF46689">
    <property type="entry name" value="Homeodomain-like"/>
    <property type="match status" value="1"/>
</dbReference>
<dbReference type="Pfam" id="PF00440">
    <property type="entry name" value="TetR_N"/>
    <property type="match status" value="1"/>
</dbReference>
<dbReference type="Gene3D" id="1.10.357.10">
    <property type="entry name" value="Tetracycline Repressor, domain 2"/>
    <property type="match status" value="1"/>
</dbReference>
<dbReference type="RefSeq" id="WP_163132899.1">
    <property type="nucleotide sequence ID" value="NZ_JAYDYW010000016.1"/>
</dbReference>
<organism evidence="4 5">
    <name type="scientific">Agarivorans aestuarii</name>
    <dbReference type="NCBI Taxonomy" id="1563703"/>
    <lineage>
        <taxon>Bacteria</taxon>
        <taxon>Pseudomonadati</taxon>
        <taxon>Pseudomonadota</taxon>
        <taxon>Gammaproteobacteria</taxon>
        <taxon>Alteromonadales</taxon>
        <taxon>Alteromonadaceae</taxon>
        <taxon>Agarivorans</taxon>
    </lineage>
</organism>
<keyword evidence="1 2" id="KW-0238">DNA-binding</keyword>
<dbReference type="SUPFAM" id="SSF48498">
    <property type="entry name" value="Tetracyclin repressor-like, C-terminal domain"/>
    <property type="match status" value="1"/>
</dbReference>
<reference evidence="5" key="1">
    <citation type="submission" date="2023-07" db="EMBL/GenBank/DDBJ databases">
        <title>Draft genome sequence of Agarivorans aestuarii strain ZMCS4, a CAZymes producing bacteria isolated from the marine brown algae Clodostephus spongiosus.</title>
        <authorList>
            <person name="Lorente B."/>
            <person name="Cabral C."/>
            <person name="Frias J."/>
            <person name="Faria J."/>
            <person name="Toubarro D."/>
        </authorList>
    </citation>
    <scope>NUCLEOTIDE SEQUENCE [LARGE SCALE GENOMIC DNA]</scope>
    <source>
        <strain evidence="5">ZMCS4</strain>
    </source>
</reference>
<dbReference type="InterPro" id="IPR001647">
    <property type="entry name" value="HTH_TetR"/>
</dbReference>
<dbReference type="PROSITE" id="PS50977">
    <property type="entry name" value="HTH_TETR_2"/>
    <property type="match status" value="1"/>
</dbReference>
<evidence type="ECO:0000313" key="4">
    <source>
        <dbReference type="EMBL" id="MEE1675800.1"/>
    </source>
</evidence>
<dbReference type="InterPro" id="IPR036271">
    <property type="entry name" value="Tet_transcr_reg_TetR-rel_C_sf"/>
</dbReference>
<comment type="caution">
    <text evidence="4">The sequence shown here is derived from an EMBL/GenBank/DDBJ whole genome shotgun (WGS) entry which is preliminary data.</text>
</comment>
<protein>
    <submittedName>
        <fullName evidence="4">TetR/AcrR family transcriptional regulator</fullName>
    </submittedName>
</protein>
<dbReference type="InterPro" id="IPR050109">
    <property type="entry name" value="HTH-type_TetR-like_transc_reg"/>
</dbReference>
<dbReference type="EMBL" id="JAYDYW010000016">
    <property type="protein sequence ID" value="MEE1675800.1"/>
    <property type="molecule type" value="Genomic_DNA"/>
</dbReference>
<reference evidence="4 5" key="2">
    <citation type="submission" date="2023-12" db="EMBL/GenBank/DDBJ databases">
        <authorList>
            <consortium name="Cladostephus spongiosus"/>
            <person name="Lorente B."/>
            <person name="Cabral C."/>
            <person name="Frias J."/>
            <person name="Faria J."/>
            <person name="Toubarro D."/>
        </authorList>
    </citation>
    <scope>NUCLEOTIDE SEQUENCE [LARGE SCALE GENOMIC DNA]</scope>
    <source>
        <strain evidence="4 5">ZMCS4</strain>
    </source>
</reference>
<feature type="domain" description="HTH tetR-type" evidence="3">
    <location>
        <begin position="14"/>
        <end position="74"/>
    </location>
</feature>
<dbReference type="Gene3D" id="1.10.10.60">
    <property type="entry name" value="Homeodomain-like"/>
    <property type="match status" value="1"/>
</dbReference>
<gene>
    <name evidence="4" type="ORF">SNR37_001127</name>
</gene>
<evidence type="ECO:0000256" key="1">
    <source>
        <dbReference type="ARBA" id="ARBA00023125"/>
    </source>
</evidence>
<dbReference type="Pfam" id="PF08362">
    <property type="entry name" value="TetR_C_3"/>
    <property type="match status" value="1"/>
</dbReference>
<sequence length="209" mass="23514">MAKATAGQSGAIRKKNERLILKAATNEFVKHGYQGTSLQAIADRAELPKANILYYFKSKQGLYKTLLEDIVDMWNDAFENTTANDDPEQAISAYIRSKMRYSRSHPKSSRIFAMEIIQGAPNLKGNLQFPVVDWTKNKCSLIQAWIDQGKIAAIEPLYLLFLIWGATQFYADFDTEIKMINGKNLSADEFAKAEQNVIDIVIRGIGLKS</sequence>